<dbReference type="Gene3D" id="3.30.830.10">
    <property type="entry name" value="Metalloenzyme, LuxS/M16 peptidase-like"/>
    <property type="match status" value="2"/>
</dbReference>
<dbReference type="GO" id="GO:0046872">
    <property type="term" value="F:metal ion binding"/>
    <property type="evidence" value="ECO:0007669"/>
    <property type="project" value="InterPro"/>
</dbReference>
<proteinExistence type="predicted"/>
<dbReference type="GO" id="GO:0005739">
    <property type="term" value="C:mitochondrion"/>
    <property type="evidence" value="ECO:0007669"/>
    <property type="project" value="TreeGrafter"/>
</dbReference>
<dbReference type="InterPro" id="IPR007863">
    <property type="entry name" value="Peptidase_M16_C"/>
</dbReference>
<dbReference type="Proteomes" id="UP001161017">
    <property type="component" value="Unassembled WGS sequence"/>
</dbReference>
<dbReference type="SUPFAM" id="SSF63411">
    <property type="entry name" value="LuxS/MPP-like metallohydrolase"/>
    <property type="match status" value="1"/>
</dbReference>
<dbReference type="EMBL" id="JAPUFD010000006">
    <property type="protein sequence ID" value="MDI1487999.1"/>
    <property type="molecule type" value="Genomic_DNA"/>
</dbReference>
<reference evidence="3" key="1">
    <citation type="journal article" date="2023" name="Genome Biol. Evol.">
        <title>First Whole Genome Sequence and Flow Cytometry Genome Size Data for the Lichen-Forming Fungus Ramalina farinacea (Ascomycota).</title>
        <authorList>
            <person name="Llewellyn T."/>
            <person name="Mian S."/>
            <person name="Hill R."/>
            <person name="Leitch I.J."/>
            <person name="Gaya E."/>
        </authorList>
    </citation>
    <scope>NUCLEOTIDE SEQUENCE</scope>
    <source>
        <strain evidence="3">LIQ254RAFAR</strain>
    </source>
</reference>
<dbReference type="InterPro" id="IPR050361">
    <property type="entry name" value="MPP/UQCRC_Complex"/>
</dbReference>
<dbReference type="PANTHER" id="PTHR11851">
    <property type="entry name" value="METALLOPROTEASE"/>
    <property type="match status" value="1"/>
</dbReference>
<dbReference type="Pfam" id="PF05193">
    <property type="entry name" value="Peptidase_M16_C"/>
    <property type="match status" value="1"/>
</dbReference>
<feature type="domain" description="Peptidase M16 C-terminal" evidence="2">
    <location>
        <begin position="46"/>
        <end position="224"/>
    </location>
</feature>
<name>A0AA43QMD0_9LECA</name>
<dbReference type="InterPro" id="IPR011249">
    <property type="entry name" value="Metalloenz_LuxS/M16"/>
</dbReference>
<gene>
    <name evidence="3" type="primary">QCR2_1</name>
    <name evidence="3" type="ORF">OHK93_007273</name>
</gene>
<evidence type="ECO:0000313" key="3">
    <source>
        <dbReference type="EMBL" id="MDI1487999.1"/>
    </source>
</evidence>
<keyword evidence="4" id="KW-1185">Reference proteome</keyword>
<evidence type="ECO:0000256" key="1">
    <source>
        <dbReference type="ARBA" id="ARBA00041372"/>
    </source>
</evidence>
<comment type="caution">
    <text evidence="3">The sequence shown here is derived from an EMBL/GenBank/DDBJ whole genome shotgun (WGS) entry which is preliminary data.</text>
</comment>
<evidence type="ECO:0000313" key="4">
    <source>
        <dbReference type="Proteomes" id="UP001161017"/>
    </source>
</evidence>
<protein>
    <recommendedName>
        <fullName evidence="1">Core protein II</fullName>
    </recommendedName>
</protein>
<dbReference type="PANTHER" id="PTHR11851:SF209">
    <property type="entry name" value="CYTOCHROME B-C1 COMPLEX SUBUNIT 2, MITOCHONDRIAL"/>
    <property type="match status" value="1"/>
</dbReference>
<dbReference type="AlphaFoldDB" id="A0AA43QMD0"/>
<sequence length="275" mass="28998">MNTEHLLHSSAEYALNSVHNVAFHRGLGNPLYPSSLVPMHKYLQEDLLAQYSQMAYAKSNFAVVANGAAHSDLNKWVGSFFQDSPATPPEGLPVRGQEKSKYFGGEERISHDGGNTVVLAFPGSSSFTGGAYKPELAVLASLLGGQSNIKWAPGFSLLSKATAQFPQAHIETTHLTYSDAGLLVVTMSGKATQVRGASQAVVNALKDTAGGKVSADEIKKAKAAAKFKALESGQGIDTGIELTGAGLIAGGKAYQIDEIGKTMDQVTDEQVKKVC</sequence>
<evidence type="ECO:0000259" key="2">
    <source>
        <dbReference type="Pfam" id="PF05193"/>
    </source>
</evidence>
<organism evidence="3 4">
    <name type="scientific">Ramalina farinacea</name>
    <dbReference type="NCBI Taxonomy" id="258253"/>
    <lineage>
        <taxon>Eukaryota</taxon>
        <taxon>Fungi</taxon>
        <taxon>Dikarya</taxon>
        <taxon>Ascomycota</taxon>
        <taxon>Pezizomycotina</taxon>
        <taxon>Lecanoromycetes</taxon>
        <taxon>OSLEUM clade</taxon>
        <taxon>Lecanoromycetidae</taxon>
        <taxon>Lecanorales</taxon>
        <taxon>Lecanorineae</taxon>
        <taxon>Ramalinaceae</taxon>
        <taxon>Ramalina</taxon>
    </lineage>
</organism>
<accession>A0AA43QMD0</accession>